<reference evidence="2" key="1">
    <citation type="submission" date="2021-01" db="EMBL/GenBank/DDBJ databases">
        <title>Whole genome shotgun sequence of Sphaerimonospora thailandensis NBRC 107569.</title>
        <authorList>
            <person name="Komaki H."/>
            <person name="Tamura T."/>
        </authorList>
    </citation>
    <scope>NUCLEOTIDE SEQUENCE</scope>
    <source>
        <strain evidence="2">NBRC 107569</strain>
    </source>
</reference>
<protein>
    <submittedName>
        <fullName evidence="2">Uncharacterized protein</fullName>
    </submittedName>
</protein>
<dbReference type="AlphaFoldDB" id="A0A8J3RDL5"/>
<evidence type="ECO:0000256" key="1">
    <source>
        <dbReference type="SAM" id="MobiDB-lite"/>
    </source>
</evidence>
<proteinExistence type="predicted"/>
<keyword evidence="3" id="KW-1185">Reference proteome</keyword>
<dbReference type="EMBL" id="BOOG01000041">
    <property type="protein sequence ID" value="GIH71844.1"/>
    <property type="molecule type" value="Genomic_DNA"/>
</dbReference>
<sequence>MGYYLTVCRDACRGYATVTYAIVSYGEPRANVGKVTLPPGSGGDSVSCITVTPSAKAAPYPPGGLCGAAPPPPDLGNQPETVSDPN</sequence>
<dbReference type="Proteomes" id="UP000610966">
    <property type="component" value="Unassembled WGS sequence"/>
</dbReference>
<accession>A0A8J3RDL5</accession>
<evidence type="ECO:0000313" key="2">
    <source>
        <dbReference type="EMBL" id="GIH71844.1"/>
    </source>
</evidence>
<gene>
    <name evidence="2" type="ORF">Mth01_40970</name>
</gene>
<organism evidence="2 3">
    <name type="scientific">Sphaerimonospora thailandensis</name>
    <dbReference type="NCBI Taxonomy" id="795644"/>
    <lineage>
        <taxon>Bacteria</taxon>
        <taxon>Bacillati</taxon>
        <taxon>Actinomycetota</taxon>
        <taxon>Actinomycetes</taxon>
        <taxon>Streptosporangiales</taxon>
        <taxon>Streptosporangiaceae</taxon>
        <taxon>Sphaerimonospora</taxon>
    </lineage>
</organism>
<feature type="region of interest" description="Disordered" evidence="1">
    <location>
        <begin position="62"/>
        <end position="86"/>
    </location>
</feature>
<name>A0A8J3RDL5_9ACTN</name>
<comment type="caution">
    <text evidence="2">The sequence shown here is derived from an EMBL/GenBank/DDBJ whole genome shotgun (WGS) entry which is preliminary data.</text>
</comment>
<evidence type="ECO:0000313" key="3">
    <source>
        <dbReference type="Proteomes" id="UP000610966"/>
    </source>
</evidence>